<evidence type="ECO:0000313" key="5">
    <source>
        <dbReference type="Proteomes" id="UP000053257"/>
    </source>
</evidence>
<protein>
    <recommendedName>
        <fullName evidence="6">FAD/NAD(P)-binding domain-containing protein</fullName>
    </recommendedName>
</protein>
<evidence type="ECO:0000256" key="3">
    <source>
        <dbReference type="ARBA" id="ARBA00023002"/>
    </source>
</evidence>
<dbReference type="OrthoDB" id="74360at2759"/>
<dbReference type="InterPro" id="IPR050982">
    <property type="entry name" value="Auxin_biosynth/cation_transpt"/>
</dbReference>
<dbReference type="PRINTS" id="PR00411">
    <property type="entry name" value="PNDRDTASEI"/>
</dbReference>
<dbReference type="EMBL" id="KN840611">
    <property type="protein sequence ID" value="KIP03530.1"/>
    <property type="molecule type" value="Genomic_DNA"/>
</dbReference>
<sequence length="599" mass="67185">MQAHPITTSLPTFDKLGVEQPKDVNTETISRAWVARFAQFVSAKDIDGLLSILTEDGWWRDLFSVTWDLRTFQGPEKIRKFLEDKLEDSGFGNVSFKSAQFSQPFADMAWIVAQFEFETKIAKGRGLTRLVPTQAGWKAVVVCTILEDLKDFPEQIGVLRNHLPNHGKWAEQRNEERRFSERDPAVLIIGGGQSGLNIAARLKHLGVTNLVIERHSRIGDQWRDRYDALCLHDPVWSNHMPYFNFPPNWPVYTPAQKLANWLEFYAEAMELNIWLSSVATGATRNPETGKWHVTVKRNDGTERLFHVDHVVFALGLGGGTAYTPHISGQEDFEGQVLHSTAHRSAIDHVGKKVVVVGACTSAHDICADYAEHGVDVTLFQRSSTCIMSALREKPNYREGGPPVDEADRLENSMPVLFSKLLAQRTTAYVKKQDAAVLEGLAKIGYKLNFGEDDSGHLFLALKRGGGFYLDVGACQMLIDGKIKLKNGTHIERFTDKGLKFEDGSEIEADVVIFATGLGDARDPIRSIIGEEEGRKLTPIWGLNEEGEIRTAWREIGLPNAWYMMGNLAWSRFYSKHLALQIKAKQEGIFPGRYSASTEL</sequence>
<evidence type="ECO:0000313" key="4">
    <source>
        <dbReference type="EMBL" id="KIP03530.1"/>
    </source>
</evidence>
<dbReference type="PANTHER" id="PTHR43539">
    <property type="entry name" value="FLAVIN-BINDING MONOOXYGENASE-LIKE PROTEIN (AFU_ORTHOLOGUE AFUA_4G09220)"/>
    <property type="match status" value="1"/>
</dbReference>
<dbReference type="Pfam" id="PF00743">
    <property type="entry name" value="FMO-like"/>
    <property type="match status" value="1"/>
</dbReference>
<dbReference type="AlphaFoldDB" id="A0A0C3S5G9"/>
<dbReference type="InterPro" id="IPR032710">
    <property type="entry name" value="NTF2-like_dom_sf"/>
</dbReference>
<dbReference type="InterPro" id="IPR036188">
    <property type="entry name" value="FAD/NAD-bd_sf"/>
</dbReference>
<dbReference type="GO" id="GO:0050660">
    <property type="term" value="F:flavin adenine dinucleotide binding"/>
    <property type="evidence" value="ECO:0007669"/>
    <property type="project" value="InterPro"/>
</dbReference>
<dbReference type="SUPFAM" id="SSF54427">
    <property type="entry name" value="NTF2-like"/>
    <property type="match status" value="1"/>
</dbReference>
<dbReference type="Gene3D" id="3.50.50.60">
    <property type="entry name" value="FAD/NAD(P)-binding domain"/>
    <property type="match status" value="1"/>
</dbReference>
<proteinExistence type="predicted"/>
<dbReference type="Gene3D" id="3.10.450.50">
    <property type="match status" value="1"/>
</dbReference>
<dbReference type="GO" id="GO:0004499">
    <property type="term" value="F:N,N-dimethylaniline monooxygenase activity"/>
    <property type="evidence" value="ECO:0007669"/>
    <property type="project" value="InterPro"/>
</dbReference>
<keyword evidence="5" id="KW-1185">Reference proteome</keyword>
<name>A0A0C3S5G9_PHLG1</name>
<reference evidence="4 5" key="1">
    <citation type="journal article" date="2014" name="PLoS Genet.">
        <title>Analysis of the Phlebiopsis gigantea genome, transcriptome and secretome provides insight into its pioneer colonization strategies of wood.</title>
        <authorList>
            <person name="Hori C."/>
            <person name="Ishida T."/>
            <person name="Igarashi K."/>
            <person name="Samejima M."/>
            <person name="Suzuki H."/>
            <person name="Master E."/>
            <person name="Ferreira P."/>
            <person name="Ruiz-Duenas F.J."/>
            <person name="Held B."/>
            <person name="Canessa P."/>
            <person name="Larrondo L.F."/>
            <person name="Schmoll M."/>
            <person name="Druzhinina I.S."/>
            <person name="Kubicek C.P."/>
            <person name="Gaskell J.A."/>
            <person name="Kersten P."/>
            <person name="St John F."/>
            <person name="Glasner J."/>
            <person name="Sabat G."/>
            <person name="Splinter BonDurant S."/>
            <person name="Syed K."/>
            <person name="Yadav J."/>
            <person name="Mgbeahuruike A.C."/>
            <person name="Kovalchuk A."/>
            <person name="Asiegbu F.O."/>
            <person name="Lackner G."/>
            <person name="Hoffmeister D."/>
            <person name="Rencoret J."/>
            <person name="Gutierrez A."/>
            <person name="Sun H."/>
            <person name="Lindquist E."/>
            <person name="Barry K."/>
            <person name="Riley R."/>
            <person name="Grigoriev I.V."/>
            <person name="Henrissat B."/>
            <person name="Kues U."/>
            <person name="Berka R.M."/>
            <person name="Martinez A.T."/>
            <person name="Covert S.F."/>
            <person name="Blanchette R.A."/>
            <person name="Cullen D."/>
        </authorList>
    </citation>
    <scope>NUCLEOTIDE SEQUENCE [LARGE SCALE GENOMIC DNA]</scope>
    <source>
        <strain evidence="4 5">11061_1 CR5-6</strain>
    </source>
</reference>
<evidence type="ECO:0000256" key="2">
    <source>
        <dbReference type="ARBA" id="ARBA00022827"/>
    </source>
</evidence>
<gene>
    <name evidence="4" type="ORF">PHLGIDRAFT_110740</name>
</gene>
<dbReference type="HOGENOM" id="CLU_015676_1_0_1"/>
<keyword evidence="1" id="KW-0285">Flavoprotein</keyword>
<evidence type="ECO:0008006" key="6">
    <source>
        <dbReference type="Google" id="ProtNLM"/>
    </source>
</evidence>
<keyword evidence="3" id="KW-0560">Oxidoreductase</keyword>
<dbReference type="GO" id="GO:0050661">
    <property type="term" value="F:NADP binding"/>
    <property type="evidence" value="ECO:0007669"/>
    <property type="project" value="InterPro"/>
</dbReference>
<dbReference type="Proteomes" id="UP000053257">
    <property type="component" value="Unassembled WGS sequence"/>
</dbReference>
<keyword evidence="2" id="KW-0274">FAD</keyword>
<dbReference type="PANTHER" id="PTHR43539:SF26">
    <property type="entry name" value="MONOOXYGENASE, PUTATIVE-RELATED"/>
    <property type="match status" value="1"/>
</dbReference>
<dbReference type="SUPFAM" id="SSF51905">
    <property type="entry name" value="FAD/NAD(P)-binding domain"/>
    <property type="match status" value="2"/>
</dbReference>
<accession>A0A0C3S5G9</accession>
<dbReference type="InterPro" id="IPR020946">
    <property type="entry name" value="Flavin_mOase-like"/>
</dbReference>
<organism evidence="4 5">
    <name type="scientific">Phlebiopsis gigantea (strain 11061_1 CR5-6)</name>
    <name type="common">White-rot fungus</name>
    <name type="synonym">Peniophora gigantea</name>
    <dbReference type="NCBI Taxonomy" id="745531"/>
    <lineage>
        <taxon>Eukaryota</taxon>
        <taxon>Fungi</taxon>
        <taxon>Dikarya</taxon>
        <taxon>Basidiomycota</taxon>
        <taxon>Agaricomycotina</taxon>
        <taxon>Agaricomycetes</taxon>
        <taxon>Polyporales</taxon>
        <taxon>Phanerochaetaceae</taxon>
        <taxon>Phlebiopsis</taxon>
    </lineage>
</organism>
<dbReference type="STRING" id="745531.A0A0C3S5G9"/>
<evidence type="ECO:0000256" key="1">
    <source>
        <dbReference type="ARBA" id="ARBA00022630"/>
    </source>
</evidence>